<protein>
    <submittedName>
        <fullName evidence="2">HDIG domain-containing protein</fullName>
    </submittedName>
</protein>
<dbReference type="InterPro" id="IPR006675">
    <property type="entry name" value="HDIG_dom"/>
</dbReference>
<evidence type="ECO:0000313" key="2">
    <source>
        <dbReference type="EMBL" id="SDG48872.1"/>
    </source>
</evidence>
<dbReference type="NCBIfam" id="TIGR00277">
    <property type="entry name" value="HDIG"/>
    <property type="match status" value="1"/>
</dbReference>
<dbReference type="STRING" id="1121419.SAMN05443529_103194"/>
<dbReference type="InterPro" id="IPR003607">
    <property type="entry name" value="HD/PDEase_dom"/>
</dbReference>
<dbReference type="InterPro" id="IPR006674">
    <property type="entry name" value="HD_domain"/>
</dbReference>
<gene>
    <name evidence="2" type="ORF">SAMN05443529_103194</name>
</gene>
<reference evidence="3" key="1">
    <citation type="submission" date="2016-10" db="EMBL/GenBank/DDBJ databases">
        <authorList>
            <person name="Varghese N."/>
            <person name="Submissions S."/>
        </authorList>
    </citation>
    <scope>NUCLEOTIDE SEQUENCE [LARGE SCALE GENOMIC DNA]</scope>
    <source>
        <strain evidence="3">DSM 8344</strain>
    </source>
</reference>
<proteinExistence type="predicted"/>
<dbReference type="SUPFAM" id="SSF109604">
    <property type="entry name" value="HD-domain/PDEase-like"/>
    <property type="match status" value="1"/>
</dbReference>
<dbReference type="PANTHER" id="PTHR38659:SF1">
    <property type="entry name" value="METAL DEPENDENT PHOSPHOHYDROLASE"/>
    <property type="match status" value="1"/>
</dbReference>
<dbReference type="Gene3D" id="1.10.3210.10">
    <property type="entry name" value="Hypothetical protein af1432"/>
    <property type="match status" value="1"/>
</dbReference>
<evidence type="ECO:0000313" key="3">
    <source>
        <dbReference type="Proteomes" id="UP000198656"/>
    </source>
</evidence>
<feature type="domain" description="HD" evidence="1">
    <location>
        <begin position="20"/>
        <end position="112"/>
    </location>
</feature>
<dbReference type="AlphaFoldDB" id="A0A1G7UMT3"/>
<dbReference type="Pfam" id="PF01966">
    <property type="entry name" value="HD"/>
    <property type="match status" value="1"/>
</dbReference>
<dbReference type="PROSITE" id="PS51831">
    <property type="entry name" value="HD"/>
    <property type="match status" value="1"/>
</dbReference>
<name>A0A1G7UMT3_9FIRM</name>
<dbReference type="OrthoDB" id="9801160at2"/>
<accession>A0A1G7UMT3</accession>
<dbReference type="Proteomes" id="UP000198656">
    <property type="component" value="Unassembled WGS sequence"/>
</dbReference>
<keyword evidence="3" id="KW-1185">Reference proteome</keyword>
<sequence>MMTRAEAYAELTKYVDNKNLLKHMISTEAVLIRLAKHFDQDPDLWGMAGLLHDIDYEDTKEQPEVHSLKGAEILESLGFSPDLIYAVKVHNERHGLPRNSLLDKALYATDPMTGLIVAGALIRPDKKLSGVDVPFLLKKFDQKAFAKGANRQQILSCSELGLTLEEFLGLGLEGMQGISKELEL</sequence>
<organism evidence="2 3">
    <name type="scientific">Desulfosporosinus hippei DSM 8344</name>
    <dbReference type="NCBI Taxonomy" id="1121419"/>
    <lineage>
        <taxon>Bacteria</taxon>
        <taxon>Bacillati</taxon>
        <taxon>Bacillota</taxon>
        <taxon>Clostridia</taxon>
        <taxon>Eubacteriales</taxon>
        <taxon>Desulfitobacteriaceae</taxon>
        <taxon>Desulfosporosinus</taxon>
    </lineage>
</organism>
<dbReference type="CDD" id="cd00077">
    <property type="entry name" value="HDc"/>
    <property type="match status" value="1"/>
</dbReference>
<evidence type="ECO:0000259" key="1">
    <source>
        <dbReference type="PROSITE" id="PS51831"/>
    </source>
</evidence>
<dbReference type="PANTHER" id="PTHR38659">
    <property type="entry name" value="METAL-DEPENDENT PHOSPHOHYDROLASE"/>
    <property type="match status" value="1"/>
</dbReference>
<dbReference type="EMBL" id="FNCP01000003">
    <property type="protein sequence ID" value="SDG48872.1"/>
    <property type="molecule type" value="Genomic_DNA"/>
</dbReference>